<feature type="compositionally biased region" description="Low complexity" evidence="1">
    <location>
        <begin position="89"/>
        <end position="102"/>
    </location>
</feature>
<proteinExistence type="predicted"/>
<dbReference type="Proteomes" id="UP000324222">
    <property type="component" value="Unassembled WGS sequence"/>
</dbReference>
<reference evidence="2 3" key="1">
    <citation type="submission" date="2019-05" db="EMBL/GenBank/DDBJ databases">
        <title>Another draft genome of Portunus trituberculatus and its Hox gene families provides insights of decapod evolution.</title>
        <authorList>
            <person name="Jeong J.-H."/>
            <person name="Song I."/>
            <person name="Kim S."/>
            <person name="Choi T."/>
            <person name="Kim D."/>
            <person name="Ryu S."/>
            <person name="Kim W."/>
        </authorList>
    </citation>
    <scope>NUCLEOTIDE SEQUENCE [LARGE SCALE GENOMIC DNA]</scope>
    <source>
        <tissue evidence="2">Muscle</tissue>
    </source>
</reference>
<dbReference type="EMBL" id="VSRR010039477">
    <property type="protein sequence ID" value="MPC74685.1"/>
    <property type="molecule type" value="Genomic_DNA"/>
</dbReference>
<comment type="caution">
    <text evidence="2">The sequence shown here is derived from an EMBL/GenBank/DDBJ whole genome shotgun (WGS) entry which is preliminary data.</text>
</comment>
<gene>
    <name evidence="2" type="ORF">E2C01_069057</name>
</gene>
<keyword evidence="3" id="KW-1185">Reference proteome</keyword>
<organism evidence="2 3">
    <name type="scientific">Portunus trituberculatus</name>
    <name type="common">Swimming crab</name>
    <name type="synonym">Neptunus trituberculatus</name>
    <dbReference type="NCBI Taxonomy" id="210409"/>
    <lineage>
        <taxon>Eukaryota</taxon>
        <taxon>Metazoa</taxon>
        <taxon>Ecdysozoa</taxon>
        <taxon>Arthropoda</taxon>
        <taxon>Crustacea</taxon>
        <taxon>Multicrustacea</taxon>
        <taxon>Malacostraca</taxon>
        <taxon>Eumalacostraca</taxon>
        <taxon>Eucarida</taxon>
        <taxon>Decapoda</taxon>
        <taxon>Pleocyemata</taxon>
        <taxon>Brachyura</taxon>
        <taxon>Eubrachyura</taxon>
        <taxon>Portunoidea</taxon>
        <taxon>Portunidae</taxon>
        <taxon>Portuninae</taxon>
        <taxon>Portunus</taxon>
    </lineage>
</organism>
<dbReference type="AlphaFoldDB" id="A0A5B7HXW4"/>
<protein>
    <submittedName>
        <fullName evidence="2">Uncharacterized protein</fullName>
    </submittedName>
</protein>
<evidence type="ECO:0000313" key="3">
    <source>
        <dbReference type="Proteomes" id="UP000324222"/>
    </source>
</evidence>
<evidence type="ECO:0000313" key="2">
    <source>
        <dbReference type="EMBL" id="MPC74685.1"/>
    </source>
</evidence>
<evidence type="ECO:0000256" key="1">
    <source>
        <dbReference type="SAM" id="MobiDB-lite"/>
    </source>
</evidence>
<accession>A0A5B7HXW4</accession>
<sequence length="174" mass="19338">MDMKTPHGTEEGLRGYHKRAAIHEVLLKGRCLREKPRWVFAASGGDGPCTICLPARPALPSSPSPCLTVPSSPASPCGLTPLPQKHSTVETTPNPTETPAAARDPHAVPGDGIQRWQLWYDRFSVEVRVWRMKVWTRRSTEYTKGFYSLPTPRYNNHNSHTVLDKVTVAGTNIK</sequence>
<name>A0A5B7HXW4_PORTR</name>
<feature type="region of interest" description="Disordered" evidence="1">
    <location>
        <begin position="78"/>
        <end position="107"/>
    </location>
</feature>